<evidence type="ECO:0000256" key="1">
    <source>
        <dbReference type="ARBA" id="ARBA00005567"/>
    </source>
</evidence>
<dbReference type="GO" id="GO:0000062">
    <property type="term" value="F:fatty-acyl-CoA binding"/>
    <property type="evidence" value="ECO:0007669"/>
    <property type="project" value="InterPro"/>
</dbReference>
<evidence type="ECO:0000313" key="5">
    <source>
        <dbReference type="EMBL" id="KAG0484269.1"/>
    </source>
</evidence>
<dbReference type="Proteomes" id="UP000636800">
    <property type="component" value="Unassembled WGS sequence"/>
</dbReference>
<accession>A0A835V1W3</accession>
<dbReference type="SUPFAM" id="SSF47027">
    <property type="entry name" value="Acyl-CoA binding protein"/>
    <property type="match status" value="1"/>
</dbReference>
<comment type="similarity">
    <text evidence="1">Belongs to the ACBP family.</text>
</comment>
<dbReference type="PANTHER" id="PTHR23310:SF105">
    <property type="entry name" value="ACYL-COA-BINDING DOMAIN-CONTAINING PROTEIN 5"/>
    <property type="match status" value="1"/>
</dbReference>
<proteinExistence type="inferred from homology"/>
<evidence type="ECO:0000259" key="4">
    <source>
        <dbReference type="PROSITE" id="PS51228"/>
    </source>
</evidence>
<keyword evidence="3" id="KW-0472">Membrane</keyword>
<dbReference type="InterPro" id="IPR014352">
    <property type="entry name" value="FERM/acyl-CoA-bd_prot_sf"/>
</dbReference>
<feature type="transmembrane region" description="Helical" evidence="3">
    <location>
        <begin position="6"/>
        <end position="28"/>
    </location>
</feature>
<sequence length="372" mass="40719">MELEFYQELLLTAVFSVLFAFIIGRIAANYSGDEGRSEGNAVLAEFLGEAAALERRVGGVLFASDGSGRVQDLLGSDRGIDGVETLKEGGGCGLDHGKDCGDDSRAEANVLAEKSTGEESVEKMLEMADVDRDISEVVEVEVDREVKELSSSAVKLAHVEGKEVWIGGEEDNRGEKVDSFLPGEDEWEGIERSELEKRFDQAMKYMTSSTGVEALARLGSDAQMDLYGLHKVATEGPCYESQPLPLKVVSWTRWNAWQKLGSMTPVAAMEQYIILLSKCIPGWMEENAGEHAKLDRNNHSSEQAVLCREYDVLNSSSQAQSSNVKQRNLDIQASIEADNATGVSKVFEQGLTSTFLLNLLFPTRGAMLSLTW</sequence>
<keyword evidence="3" id="KW-1133">Transmembrane helix</keyword>
<dbReference type="PANTHER" id="PTHR23310">
    <property type="entry name" value="ACYL-COA-BINDING PROTEIN, ACBP"/>
    <property type="match status" value="1"/>
</dbReference>
<organism evidence="5 6">
    <name type="scientific">Vanilla planifolia</name>
    <name type="common">Vanilla</name>
    <dbReference type="NCBI Taxonomy" id="51239"/>
    <lineage>
        <taxon>Eukaryota</taxon>
        <taxon>Viridiplantae</taxon>
        <taxon>Streptophyta</taxon>
        <taxon>Embryophyta</taxon>
        <taxon>Tracheophyta</taxon>
        <taxon>Spermatophyta</taxon>
        <taxon>Magnoliopsida</taxon>
        <taxon>Liliopsida</taxon>
        <taxon>Asparagales</taxon>
        <taxon>Orchidaceae</taxon>
        <taxon>Vanilloideae</taxon>
        <taxon>Vanilleae</taxon>
        <taxon>Vanilla</taxon>
    </lineage>
</organism>
<name>A0A835V1W3_VANPL</name>
<dbReference type="EMBL" id="JADCNL010000004">
    <property type="protein sequence ID" value="KAG0484269.1"/>
    <property type="molecule type" value="Genomic_DNA"/>
</dbReference>
<dbReference type="InterPro" id="IPR000582">
    <property type="entry name" value="Acyl-CoA-binding_protein"/>
</dbReference>
<keyword evidence="6" id="KW-1185">Reference proteome</keyword>
<keyword evidence="2" id="KW-0446">Lipid-binding</keyword>
<dbReference type="Gene3D" id="1.20.80.10">
    <property type="match status" value="1"/>
</dbReference>
<keyword evidence="3" id="KW-0812">Transmembrane</keyword>
<evidence type="ECO:0000313" key="6">
    <source>
        <dbReference type="Proteomes" id="UP000636800"/>
    </source>
</evidence>
<reference evidence="5 6" key="1">
    <citation type="journal article" date="2020" name="Nat. Food">
        <title>A phased Vanilla planifolia genome enables genetic improvement of flavour and production.</title>
        <authorList>
            <person name="Hasing T."/>
            <person name="Tang H."/>
            <person name="Brym M."/>
            <person name="Khazi F."/>
            <person name="Huang T."/>
            <person name="Chambers A.H."/>
        </authorList>
    </citation>
    <scope>NUCLEOTIDE SEQUENCE [LARGE SCALE GENOMIC DNA]</scope>
    <source>
        <tissue evidence="5">Leaf</tissue>
    </source>
</reference>
<evidence type="ECO:0000256" key="2">
    <source>
        <dbReference type="ARBA" id="ARBA00023121"/>
    </source>
</evidence>
<gene>
    <name evidence="5" type="ORF">HPP92_008348</name>
</gene>
<dbReference type="PROSITE" id="PS51228">
    <property type="entry name" value="ACB_2"/>
    <property type="match status" value="1"/>
</dbReference>
<evidence type="ECO:0000256" key="3">
    <source>
        <dbReference type="SAM" id="Phobius"/>
    </source>
</evidence>
<comment type="caution">
    <text evidence="5">The sequence shown here is derived from an EMBL/GenBank/DDBJ whole genome shotgun (WGS) entry which is preliminary data.</text>
</comment>
<dbReference type="InterPro" id="IPR035984">
    <property type="entry name" value="Acyl-CoA-binding_sf"/>
</dbReference>
<dbReference type="AlphaFoldDB" id="A0A835V1W3"/>
<dbReference type="GO" id="GO:0006631">
    <property type="term" value="P:fatty acid metabolic process"/>
    <property type="evidence" value="ECO:0007669"/>
    <property type="project" value="TreeGrafter"/>
</dbReference>
<protein>
    <recommendedName>
        <fullName evidence="4">ACB domain-containing protein</fullName>
    </recommendedName>
</protein>
<dbReference type="Pfam" id="PF00887">
    <property type="entry name" value="ACBP"/>
    <property type="match status" value="1"/>
</dbReference>
<dbReference type="OrthoDB" id="687843at2759"/>
<feature type="domain" description="ACB" evidence="4">
    <location>
        <begin position="195"/>
        <end position="285"/>
    </location>
</feature>